<protein>
    <submittedName>
        <fullName evidence="1">Uncharacterized protein</fullName>
    </submittedName>
</protein>
<dbReference type="OrthoDB" id="9807209at2"/>
<dbReference type="Gene3D" id="3.40.50.2000">
    <property type="entry name" value="Glycogen Phosphorylase B"/>
    <property type="match status" value="2"/>
</dbReference>
<organism evidence="1 2">
    <name type="scientific">Oceanibacterium hippocampi</name>
    <dbReference type="NCBI Taxonomy" id="745714"/>
    <lineage>
        <taxon>Bacteria</taxon>
        <taxon>Pseudomonadati</taxon>
        <taxon>Pseudomonadota</taxon>
        <taxon>Alphaproteobacteria</taxon>
        <taxon>Sneathiellales</taxon>
        <taxon>Sneathiellaceae</taxon>
        <taxon>Oceanibacterium</taxon>
    </lineage>
</organism>
<gene>
    <name evidence="1" type="ORF">OCH7691_03152</name>
</gene>
<dbReference type="InParanoid" id="A0A1Y5TPS1"/>
<proteinExistence type="predicted"/>
<reference evidence="1 2" key="1">
    <citation type="submission" date="2017-03" db="EMBL/GenBank/DDBJ databases">
        <authorList>
            <person name="Afonso C.L."/>
            <person name="Miller P.J."/>
            <person name="Scott M.A."/>
            <person name="Spackman E."/>
            <person name="Goraichik I."/>
            <person name="Dimitrov K.M."/>
            <person name="Suarez D.L."/>
            <person name="Swayne D.E."/>
        </authorList>
    </citation>
    <scope>NUCLEOTIDE SEQUENCE [LARGE SCALE GENOMIC DNA]</scope>
    <source>
        <strain evidence="1 2">CECT 7691</strain>
    </source>
</reference>
<dbReference type="PANTHER" id="PTHR12526">
    <property type="entry name" value="GLYCOSYLTRANSFERASE"/>
    <property type="match status" value="1"/>
</dbReference>
<dbReference type="SUPFAM" id="SSF53756">
    <property type="entry name" value="UDP-Glycosyltransferase/glycogen phosphorylase"/>
    <property type="match status" value="1"/>
</dbReference>
<dbReference type="Pfam" id="PF13692">
    <property type="entry name" value="Glyco_trans_1_4"/>
    <property type="match status" value="1"/>
</dbReference>
<dbReference type="NCBIfam" id="TIGR03087">
    <property type="entry name" value="stp1"/>
    <property type="match status" value="1"/>
</dbReference>
<dbReference type="InterPro" id="IPR017521">
    <property type="entry name" value="Sugar_tfrase_PEP-CTERM_Stp1"/>
</dbReference>
<dbReference type="GO" id="GO:0016757">
    <property type="term" value="F:glycosyltransferase activity"/>
    <property type="evidence" value="ECO:0007669"/>
    <property type="project" value="TreeGrafter"/>
</dbReference>
<keyword evidence="2" id="KW-1185">Reference proteome</keyword>
<dbReference type="EMBL" id="FWFR01000003">
    <property type="protein sequence ID" value="SLN69070.1"/>
    <property type="molecule type" value="Genomic_DNA"/>
</dbReference>
<dbReference type="PANTHER" id="PTHR12526:SF600">
    <property type="entry name" value="GLYCOSYL TRANSFERASE GROUP 1"/>
    <property type="match status" value="1"/>
</dbReference>
<dbReference type="CDD" id="cd03801">
    <property type="entry name" value="GT4_PimA-like"/>
    <property type="match status" value="1"/>
</dbReference>
<accession>A0A1Y5TPS1</accession>
<evidence type="ECO:0000313" key="1">
    <source>
        <dbReference type="EMBL" id="SLN69070.1"/>
    </source>
</evidence>
<dbReference type="RefSeq" id="WP_085884524.1">
    <property type="nucleotide sequence ID" value="NZ_FWFR01000003.1"/>
</dbReference>
<evidence type="ECO:0000313" key="2">
    <source>
        <dbReference type="Proteomes" id="UP000193200"/>
    </source>
</evidence>
<name>A0A1Y5TPS1_9PROT</name>
<dbReference type="Proteomes" id="UP000193200">
    <property type="component" value="Unassembled WGS sequence"/>
</dbReference>
<dbReference type="AlphaFoldDB" id="A0A1Y5TPS1"/>
<sequence length="399" mass="43652">MADLLFISHRVPYPPDKGDKIRSWHFLKRLATRYRVHLAAFVDDPADFQHEATLREVCHSVGLVPLHPTWAKVRSLQAFPAGEPLTVPYFRDARLARFVDRIGAEFSPGHVFAFSSGVAAYAMNGRFAGARKVLDMVDVDSDKWRQYADRHSGLMRWVYRREARQLLAFEKRASAAFDATILVSEAEAELYRGLAPEAASDTFAIENGVDAEFFDPAIAQDDPYGGNGAGTMVFTGAMDYWPNVDAVVWFAEEVFPGIRAARPDAAFCIVGGKPAKEVQALAERPGISVTGRVPDVRPYIAHAGLVVAPLRVARGVQNKVLEGMAMAKTVLASPMALEGIDAEAGRELRVADAAPDFAAAALDAMENPDPAMGEKARRRVVECYSWEAGFGRLQSLIAS</sequence>